<dbReference type="InterPro" id="IPR024787">
    <property type="entry name" value="EcsC"/>
</dbReference>
<dbReference type="Proteomes" id="UP000733744">
    <property type="component" value="Unassembled WGS sequence"/>
</dbReference>
<name>A0ABY3CBA3_9GAMM</name>
<comment type="caution">
    <text evidence="1">The sequence shown here is derived from an EMBL/GenBank/DDBJ whole genome shotgun (WGS) entry which is preliminary data.</text>
</comment>
<gene>
    <name evidence="1" type="ORF">EKO24_011625</name>
</gene>
<dbReference type="PANTHER" id="PTHR41260:SF1">
    <property type="entry name" value="PROTEIN ECSC"/>
    <property type="match status" value="1"/>
</dbReference>
<organism evidence="1 2">
    <name type="scientific">Candidatus Methylobacter oryzae</name>
    <dbReference type="NCBI Taxonomy" id="2497749"/>
    <lineage>
        <taxon>Bacteria</taxon>
        <taxon>Pseudomonadati</taxon>
        <taxon>Pseudomonadota</taxon>
        <taxon>Gammaproteobacteria</taxon>
        <taxon>Methylococcales</taxon>
        <taxon>Methylococcaceae</taxon>
        <taxon>Methylobacter</taxon>
    </lineage>
</organism>
<dbReference type="Pfam" id="PF12787">
    <property type="entry name" value="EcsC"/>
    <property type="match status" value="1"/>
</dbReference>
<evidence type="ECO:0000313" key="2">
    <source>
        <dbReference type="Proteomes" id="UP000733744"/>
    </source>
</evidence>
<accession>A0ABY3CBA3</accession>
<reference evidence="1 2" key="1">
    <citation type="journal article" date="2019" name="Antonie Van Leeuwenhoek">
        <title>Description of 'Ca. Methylobacter oryzae' KRF1, a novel species from the environmentally important Methylobacter clade 2.</title>
        <authorList>
            <person name="Khatri K."/>
            <person name="Mohite J.A."/>
            <person name="Pandit P.S."/>
            <person name="Bahulikar R."/>
            <person name="Rahalkar M.C."/>
        </authorList>
    </citation>
    <scope>NUCLEOTIDE SEQUENCE [LARGE SCALE GENOMIC DNA]</scope>
    <source>
        <strain evidence="1 2">KRF1</strain>
    </source>
</reference>
<keyword evidence="2" id="KW-1185">Reference proteome</keyword>
<evidence type="ECO:0000313" key="1">
    <source>
        <dbReference type="EMBL" id="TRW94563.1"/>
    </source>
</evidence>
<protein>
    <submittedName>
        <fullName evidence="1">EcsC family protein</fullName>
    </submittedName>
</protein>
<dbReference type="PANTHER" id="PTHR41260">
    <property type="entry name" value="PROTEIN ECSC"/>
    <property type="match status" value="1"/>
</dbReference>
<proteinExistence type="predicted"/>
<sequence>MRISAEDVEQLRTAKNILENPGITARLTNLLGSPIEKGFDLLPDNWREKVGKATREALMVALRGALLTMEPGITKANPRWHKFAAALSGGAGGVFGLPALIFELPISTTIMLRSIADIGRAHGEELSTAQAQIACLEVFALGGPSKYDDASESGYFAARSALARAVTEASEYLAEKTILEEGAPALVRLISTIAARFQVQVSEKAAAAAVPVIGAIGGGGINLLFIDHFQDMSRGHFTVRKLERKYGSELVRMTYESL</sequence>
<dbReference type="EMBL" id="RYFG02000097">
    <property type="protein sequence ID" value="TRW94563.1"/>
    <property type="molecule type" value="Genomic_DNA"/>
</dbReference>
<dbReference type="RefSeq" id="WP_127029266.1">
    <property type="nucleotide sequence ID" value="NZ_RYFG02000097.1"/>
</dbReference>